<sequence>MKGSNLLATYRKCVVDNRAVCDSMKSDDLGKPQEVIGFTESFLLSIRLSEMPIIVYT</sequence>
<keyword evidence="2" id="KW-1185">Reference proteome</keyword>
<dbReference type="Proteomes" id="UP000054721">
    <property type="component" value="Unassembled WGS sequence"/>
</dbReference>
<dbReference type="AlphaFoldDB" id="A0A0V1KZ97"/>
<organism evidence="1 2">
    <name type="scientific">Trichinella nativa</name>
    <dbReference type="NCBI Taxonomy" id="6335"/>
    <lineage>
        <taxon>Eukaryota</taxon>
        <taxon>Metazoa</taxon>
        <taxon>Ecdysozoa</taxon>
        <taxon>Nematoda</taxon>
        <taxon>Enoplea</taxon>
        <taxon>Dorylaimia</taxon>
        <taxon>Trichinellida</taxon>
        <taxon>Trichinellidae</taxon>
        <taxon>Trichinella</taxon>
    </lineage>
</organism>
<accession>A0A0V1KZ97</accession>
<evidence type="ECO:0000313" key="1">
    <source>
        <dbReference type="EMBL" id="KRZ52600.1"/>
    </source>
</evidence>
<comment type="caution">
    <text evidence="1">The sequence shown here is derived from an EMBL/GenBank/DDBJ whole genome shotgun (WGS) entry which is preliminary data.</text>
</comment>
<dbReference type="EMBL" id="JYDW01000188">
    <property type="protein sequence ID" value="KRZ52600.1"/>
    <property type="molecule type" value="Genomic_DNA"/>
</dbReference>
<reference evidence="1 2" key="1">
    <citation type="submission" date="2015-05" db="EMBL/GenBank/DDBJ databases">
        <title>Evolution of Trichinella species and genotypes.</title>
        <authorList>
            <person name="Korhonen P.K."/>
            <person name="Edoardo P."/>
            <person name="Giuseppe L.R."/>
            <person name="Gasser R.B."/>
        </authorList>
    </citation>
    <scope>NUCLEOTIDE SEQUENCE [LARGE SCALE GENOMIC DNA]</scope>
    <source>
        <strain evidence="1">ISS10</strain>
    </source>
</reference>
<proteinExistence type="predicted"/>
<evidence type="ECO:0000313" key="2">
    <source>
        <dbReference type="Proteomes" id="UP000054721"/>
    </source>
</evidence>
<gene>
    <name evidence="1" type="ORF">T02_1720</name>
</gene>
<name>A0A0V1KZ97_9BILA</name>
<protein>
    <submittedName>
        <fullName evidence="1">Uncharacterized protein</fullName>
    </submittedName>
</protein>